<name>A0A8H3FLG8_9LECA</name>
<gene>
    <name evidence="2" type="ORF">IMSHALPRED_007032</name>
</gene>
<dbReference type="InterPro" id="IPR052895">
    <property type="entry name" value="HetReg/Transcr_Mod"/>
</dbReference>
<accession>A0A8H3FLG8</accession>
<sequence length="640" mass="72333">MAPYQYPPLNENLNEIRVLELQTGDFSADLRVSIRKVTLTPDTPPFYEALSYVWGTTDNKIDIKVGPPENDTLAITQNLAIALPYLRYKDRVRTFWIDAICINQDDVDERSRQVKRMGDIYRFADRVVVWLGPEDDDSGHVLKILSQLSSEIKVDYASRTMSPASSDSDPTWRDTRSLLPFSSDEVQSVESLLNRPWFSRLWVWQEILLSGNNAIVVCGSCTILWQSLRQTIVCLNSKRFSPSIDTSQLQARLIYILNMSSFDIYASFGGIIWRTAACKCSDPKDRVYAVLSLLRKWEKDINIEPDYTKTTAQVYQDAVLQHIKHSRTLEMLAFCELKNDRPAEMPTWVPNWAAIDSAQPLEHQGSACSYSSANAQYKGRGVLSAAGVVAATVLSAEEYISQKKKEGVVDEIRRLAPRNVEHSSYVAGGSLIDAFCSIMCVNLFSDLTRPRQEGFPQLDESREFVLAILQAKDWLSRTAIGSTQSRYLDYVWAFCNKRSFIMTEEGYIGLAPKLTKPGDQVCILLGCTRPLVLRQTSGLQYQVVGECYVHGLMNGEAFLGSLPDNYQARFLYDQGSNGWYRAFLDKETGNTQYQDPRMEAGDQIVNQGRSMILPDGTIVPEVTSEFLKRRGVNVQTFDLI</sequence>
<evidence type="ECO:0000313" key="2">
    <source>
        <dbReference type="EMBL" id="CAF9926748.1"/>
    </source>
</evidence>
<proteinExistence type="predicted"/>
<reference evidence="2" key="1">
    <citation type="submission" date="2021-03" db="EMBL/GenBank/DDBJ databases">
        <authorList>
            <person name="Tagirdzhanova G."/>
        </authorList>
    </citation>
    <scope>NUCLEOTIDE SEQUENCE</scope>
</reference>
<dbReference type="PANTHER" id="PTHR24148:SF64">
    <property type="entry name" value="HETEROKARYON INCOMPATIBILITY DOMAIN-CONTAINING PROTEIN"/>
    <property type="match status" value="1"/>
</dbReference>
<organism evidence="2 3">
    <name type="scientific">Imshaugia aleurites</name>
    <dbReference type="NCBI Taxonomy" id="172621"/>
    <lineage>
        <taxon>Eukaryota</taxon>
        <taxon>Fungi</taxon>
        <taxon>Dikarya</taxon>
        <taxon>Ascomycota</taxon>
        <taxon>Pezizomycotina</taxon>
        <taxon>Lecanoromycetes</taxon>
        <taxon>OSLEUM clade</taxon>
        <taxon>Lecanoromycetidae</taxon>
        <taxon>Lecanorales</taxon>
        <taxon>Lecanorineae</taxon>
        <taxon>Parmeliaceae</taxon>
        <taxon>Imshaugia</taxon>
    </lineage>
</organism>
<dbReference type="Pfam" id="PF06985">
    <property type="entry name" value="HET"/>
    <property type="match status" value="1"/>
</dbReference>
<dbReference type="Pfam" id="PF26639">
    <property type="entry name" value="Het-6_barrel"/>
    <property type="match status" value="1"/>
</dbReference>
<dbReference type="AlphaFoldDB" id="A0A8H3FLG8"/>
<evidence type="ECO:0000313" key="3">
    <source>
        <dbReference type="Proteomes" id="UP000664534"/>
    </source>
</evidence>
<dbReference type="EMBL" id="CAJPDT010000044">
    <property type="protein sequence ID" value="CAF9926748.1"/>
    <property type="molecule type" value="Genomic_DNA"/>
</dbReference>
<dbReference type="PANTHER" id="PTHR24148">
    <property type="entry name" value="ANKYRIN REPEAT DOMAIN-CONTAINING PROTEIN 39 HOMOLOG-RELATED"/>
    <property type="match status" value="1"/>
</dbReference>
<comment type="caution">
    <text evidence="2">The sequence shown here is derived from an EMBL/GenBank/DDBJ whole genome shotgun (WGS) entry which is preliminary data.</text>
</comment>
<feature type="domain" description="Heterokaryon incompatibility" evidence="1">
    <location>
        <begin position="47"/>
        <end position="206"/>
    </location>
</feature>
<dbReference type="InterPro" id="IPR010730">
    <property type="entry name" value="HET"/>
</dbReference>
<dbReference type="OrthoDB" id="2157530at2759"/>
<evidence type="ECO:0000259" key="1">
    <source>
        <dbReference type="Pfam" id="PF06985"/>
    </source>
</evidence>
<dbReference type="Proteomes" id="UP000664534">
    <property type="component" value="Unassembled WGS sequence"/>
</dbReference>
<protein>
    <recommendedName>
        <fullName evidence="1">Heterokaryon incompatibility domain-containing protein</fullName>
    </recommendedName>
</protein>
<keyword evidence="3" id="KW-1185">Reference proteome</keyword>